<keyword evidence="1 6" id="KW-0597">Phosphoprotein</keyword>
<evidence type="ECO:0000256" key="1">
    <source>
        <dbReference type="ARBA" id="ARBA00022553"/>
    </source>
</evidence>
<dbReference type="SUPFAM" id="SSF52172">
    <property type="entry name" value="CheY-like"/>
    <property type="match status" value="1"/>
</dbReference>
<dbReference type="GO" id="GO:0003677">
    <property type="term" value="F:DNA binding"/>
    <property type="evidence" value="ECO:0007669"/>
    <property type="project" value="UniProtKB-KW"/>
</dbReference>
<dbReference type="AlphaFoldDB" id="A0A532UU79"/>
<dbReference type="Pfam" id="PF00072">
    <property type="entry name" value="Response_reg"/>
    <property type="match status" value="1"/>
</dbReference>
<evidence type="ECO:0000259" key="7">
    <source>
        <dbReference type="PROSITE" id="PS50110"/>
    </source>
</evidence>
<accession>A0A532UU79</accession>
<keyword evidence="2" id="KW-0902">Two-component regulatory system</keyword>
<sequence length="149" mass="17076">MAKKVLIVDDDVNTVKFLSVALQENGYEPIGAYDGVEGIEKIKSENPDLLILDIMMPKKSGFVLYKQIRKDERFKDLKVIMLTGVAETLEDLDTQSEDTLERPYDSLREKLRETIKTMQEDELVRPEMFIDKPIEPEEVVAKVTELIGN</sequence>
<evidence type="ECO:0000256" key="2">
    <source>
        <dbReference type="ARBA" id="ARBA00023012"/>
    </source>
</evidence>
<dbReference type="InterPro" id="IPR001789">
    <property type="entry name" value="Sig_transdc_resp-reg_receiver"/>
</dbReference>
<keyword evidence="3" id="KW-0805">Transcription regulation</keyword>
<keyword evidence="4" id="KW-0238">DNA-binding</keyword>
<evidence type="ECO:0000256" key="6">
    <source>
        <dbReference type="PROSITE-ProRule" id="PRU00169"/>
    </source>
</evidence>
<gene>
    <name evidence="8" type="ORF">CEE37_12115</name>
</gene>
<comment type="caution">
    <text evidence="8">The sequence shown here is derived from an EMBL/GenBank/DDBJ whole genome shotgun (WGS) entry which is preliminary data.</text>
</comment>
<keyword evidence="5" id="KW-0804">Transcription</keyword>
<feature type="modified residue" description="4-aspartylphosphate" evidence="6">
    <location>
        <position position="53"/>
    </location>
</feature>
<dbReference type="Proteomes" id="UP000319619">
    <property type="component" value="Unassembled WGS sequence"/>
</dbReference>
<organism evidence="8 9">
    <name type="scientific">candidate division LCP-89 bacterium B3_LCP</name>
    <dbReference type="NCBI Taxonomy" id="2012998"/>
    <lineage>
        <taxon>Bacteria</taxon>
        <taxon>Pseudomonadati</taxon>
        <taxon>Bacteria division LCP-89</taxon>
    </lineage>
</organism>
<name>A0A532UU79_UNCL8</name>
<dbReference type="PROSITE" id="PS50110">
    <property type="entry name" value="RESPONSE_REGULATORY"/>
    <property type="match status" value="1"/>
</dbReference>
<proteinExistence type="predicted"/>
<reference evidence="8 9" key="1">
    <citation type="submission" date="2017-06" db="EMBL/GenBank/DDBJ databases">
        <title>Novel microbial phyla capable of carbon fixation and sulfur reduction in deep-sea sediments.</title>
        <authorList>
            <person name="Huang J."/>
            <person name="Baker B."/>
            <person name="Wang Y."/>
        </authorList>
    </citation>
    <scope>NUCLEOTIDE SEQUENCE [LARGE SCALE GENOMIC DNA]</scope>
    <source>
        <strain evidence="8">B3_LCP</strain>
    </source>
</reference>
<dbReference type="PANTHER" id="PTHR44591:SF3">
    <property type="entry name" value="RESPONSE REGULATORY DOMAIN-CONTAINING PROTEIN"/>
    <property type="match status" value="1"/>
</dbReference>
<dbReference type="Gene3D" id="3.40.50.2300">
    <property type="match status" value="1"/>
</dbReference>
<evidence type="ECO:0000256" key="5">
    <source>
        <dbReference type="ARBA" id="ARBA00023163"/>
    </source>
</evidence>
<dbReference type="EMBL" id="NJBN01000009">
    <property type="protein sequence ID" value="TKJ38506.1"/>
    <property type="molecule type" value="Genomic_DNA"/>
</dbReference>
<dbReference type="PANTHER" id="PTHR44591">
    <property type="entry name" value="STRESS RESPONSE REGULATOR PROTEIN 1"/>
    <property type="match status" value="1"/>
</dbReference>
<dbReference type="InterPro" id="IPR011006">
    <property type="entry name" value="CheY-like_superfamily"/>
</dbReference>
<dbReference type="CDD" id="cd17574">
    <property type="entry name" value="REC_OmpR"/>
    <property type="match status" value="1"/>
</dbReference>
<feature type="domain" description="Response regulatory" evidence="7">
    <location>
        <begin position="4"/>
        <end position="117"/>
    </location>
</feature>
<evidence type="ECO:0000256" key="4">
    <source>
        <dbReference type="ARBA" id="ARBA00023125"/>
    </source>
</evidence>
<dbReference type="FunFam" id="3.40.50.2300:FF:000001">
    <property type="entry name" value="DNA-binding response regulator PhoB"/>
    <property type="match status" value="1"/>
</dbReference>
<dbReference type="SMART" id="SM00448">
    <property type="entry name" value="REC"/>
    <property type="match status" value="1"/>
</dbReference>
<dbReference type="InterPro" id="IPR050595">
    <property type="entry name" value="Bact_response_regulator"/>
</dbReference>
<evidence type="ECO:0000313" key="9">
    <source>
        <dbReference type="Proteomes" id="UP000319619"/>
    </source>
</evidence>
<protein>
    <submittedName>
        <fullName evidence="8">Response regulator</fullName>
    </submittedName>
</protein>
<dbReference type="GO" id="GO:0000160">
    <property type="term" value="P:phosphorelay signal transduction system"/>
    <property type="evidence" value="ECO:0007669"/>
    <property type="project" value="UniProtKB-KW"/>
</dbReference>
<evidence type="ECO:0000313" key="8">
    <source>
        <dbReference type="EMBL" id="TKJ38506.1"/>
    </source>
</evidence>
<evidence type="ECO:0000256" key="3">
    <source>
        <dbReference type="ARBA" id="ARBA00023015"/>
    </source>
</evidence>